<proteinExistence type="predicted"/>
<feature type="signal peptide" evidence="1">
    <location>
        <begin position="1"/>
        <end position="23"/>
    </location>
</feature>
<accession>A0ABQ1LT69</accession>
<evidence type="ECO:0000313" key="2">
    <source>
        <dbReference type="EMBL" id="GGC28166.1"/>
    </source>
</evidence>
<keyword evidence="1" id="KW-0732">Signal</keyword>
<evidence type="ECO:0008006" key="4">
    <source>
        <dbReference type="Google" id="ProtNLM"/>
    </source>
</evidence>
<feature type="chain" id="PRO_5046061917" description="DUF4783 domain-containing protein" evidence="1">
    <location>
        <begin position="24"/>
        <end position="133"/>
    </location>
</feature>
<gene>
    <name evidence="2" type="ORF">GCM10010993_03990</name>
</gene>
<protein>
    <recommendedName>
        <fullName evidence="4">DUF4783 domain-containing protein</fullName>
    </recommendedName>
</protein>
<sequence>MNKIVPILISFFVLLSLSLFTFASTEVENEVIFVSFKNGSSKDLARHFENGVELNINGSQGEFSKNQAELVLRDFFKKYPPEDFEILHEGYSGEQIKHYIGTYTSMGEAYRILIKGKIYQEVYKIYSLEIIRY</sequence>
<keyword evidence="3" id="KW-1185">Reference proteome</keyword>
<organism evidence="2 3">
    <name type="scientific">Belliella aquatica</name>
    <dbReference type="NCBI Taxonomy" id="1323734"/>
    <lineage>
        <taxon>Bacteria</taxon>
        <taxon>Pseudomonadati</taxon>
        <taxon>Bacteroidota</taxon>
        <taxon>Cytophagia</taxon>
        <taxon>Cytophagales</taxon>
        <taxon>Cyclobacteriaceae</taxon>
        <taxon>Belliella</taxon>
    </lineage>
</organism>
<evidence type="ECO:0000313" key="3">
    <source>
        <dbReference type="Proteomes" id="UP000635885"/>
    </source>
</evidence>
<dbReference type="InterPro" id="IPR031977">
    <property type="entry name" value="DUF4783"/>
</dbReference>
<dbReference type="RefSeq" id="WP_229744208.1">
    <property type="nucleotide sequence ID" value="NZ_BMFD01000001.1"/>
</dbReference>
<dbReference type="Proteomes" id="UP000635885">
    <property type="component" value="Unassembled WGS sequence"/>
</dbReference>
<reference evidence="3" key="1">
    <citation type="journal article" date="2019" name="Int. J. Syst. Evol. Microbiol.">
        <title>The Global Catalogue of Microorganisms (GCM) 10K type strain sequencing project: providing services to taxonomists for standard genome sequencing and annotation.</title>
        <authorList>
            <consortium name="The Broad Institute Genomics Platform"/>
            <consortium name="The Broad Institute Genome Sequencing Center for Infectious Disease"/>
            <person name="Wu L."/>
            <person name="Ma J."/>
        </authorList>
    </citation>
    <scope>NUCLEOTIDE SEQUENCE [LARGE SCALE GENOMIC DNA]</scope>
    <source>
        <strain evidence="3">CGMCC 1.12479</strain>
    </source>
</reference>
<name>A0ABQ1LT69_9BACT</name>
<evidence type="ECO:0000256" key="1">
    <source>
        <dbReference type="SAM" id="SignalP"/>
    </source>
</evidence>
<comment type="caution">
    <text evidence="2">The sequence shown here is derived from an EMBL/GenBank/DDBJ whole genome shotgun (WGS) entry which is preliminary data.</text>
</comment>
<dbReference type="Pfam" id="PF16022">
    <property type="entry name" value="DUF4783"/>
    <property type="match status" value="1"/>
</dbReference>
<dbReference type="Gene3D" id="3.10.450.50">
    <property type="match status" value="1"/>
</dbReference>
<dbReference type="EMBL" id="BMFD01000001">
    <property type="protein sequence ID" value="GGC28166.1"/>
    <property type="molecule type" value="Genomic_DNA"/>
</dbReference>